<proteinExistence type="predicted"/>
<protein>
    <submittedName>
        <fullName evidence="1">Uncharacterized protein</fullName>
    </submittedName>
</protein>
<accession>A0AB33TZP3</accession>
<reference evidence="1 2" key="1">
    <citation type="submission" date="2016-02" db="EMBL/GenBank/DDBJ databases">
        <authorList>
            <consortium name="Pathogen Informatics"/>
        </authorList>
    </citation>
    <scope>NUCLEOTIDE SEQUENCE [LARGE SCALE GENOMIC DNA]</scope>
    <source>
        <strain evidence="1 2">2842STDY5881269</strain>
    </source>
</reference>
<organism evidence="1 2">
    <name type="scientific">Neisseria meningitidis</name>
    <dbReference type="NCBI Taxonomy" id="487"/>
    <lineage>
        <taxon>Bacteria</taxon>
        <taxon>Pseudomonadati</taxon>
        <taxon>Pseudomonadota</taxon>
        <taxon>Betaproteobacteria</taxon>
        <taxon>Neisseriales</taxon>
        <taxon>Neisseriaceae</taxon>
        <taxon>Neisseria</taxon>
    </lineage>
</organism>
<gene>
    <name evidence="1" type="ORF">ERS514591_01559</name>
</gene>
<dbReference type="AlphaFoldDB" id="A0AB33TZP3"/>
<sequence length="156" mass="16129">MRIIQANAFRRHLNAMPSEHAAYADLTASSAKRLLCAKAILFSSAVRTGAAVGNIFFDGFADGGDFGDGAQYGFATFNAVDAASDSAGGIAGAAVLGIVEDEDFEGDLGSWADSVKMVRSSNGITVVPMPSETAAVQAFVPDGKLGYNIGHQCPTY</sequence>
<dbReference type="Proteomes" id="UP000072443">
    <property type="component" value="Unassembled WGS sequence"/>
</dbReference>
<evidence type="ECO:0000313" key="2">
    <source>
        <dbReference type="Proteomes" id="UP000072443"/>
    </source>
</evidence>
<dbReference type="EMBL" id="FEVP01000020">
    <property type="protein sequence ID" value="CWP94519.1"/>
    <property type="molecule type" value="Genomic_DNA"/>
</dbReference>
<name>A0AB33TZP3_NEIME</name>
<evidence type="ECO:0000313" key="1">
    <source>
        <dbReference type="EMBL" id="CWP94519.1"/>
    </source>
</evidence>
<comment type="caution">
    <text evidence="1">The sequence shown here is derived from an EMBL/GenBank/DDBJ whole genome shotgun (WGS) entry which is preliminary data.</text>
</comment>